<name>A0A6N2RBV4_9FIRM</name>
<feature type="transmembrane region" description="Helical" evidence="3">
    <location>
        <begin position="6"/>
        <end position="23"/>
    </location>
</feature>
<evidence type="ECO:0000259" key="5">
    <source>
        <dbReference type="Pfam" id="PF12229"/>
    </source>
</evidence>
<dbReference type="AlphaFoldDB" id="A0A6N2RBV4"/>
<feature type="region of interest" description="Disordered" evidence="2">
    <location>
        <begin position="480"/>
        <end position="505"/>
    </location>
</feature>
<dbReference type="InterPro" id="IPR011098">
    <property type="entry name" value="G5_dom"/>
</dbReference>
<dbReference type="InterPro" id="IPR052913">
    <property type="entry name" value="Glycopeptide_resist_protein"/>
</dbReference>
<keyword evidence="1" id="KW-0732">Signal</keyword>
<feature type="domain" description="G5" evidence="4">
    <location>
        <begin position="405"/>
        <end position="446"/>
    </location>
</feature>
<feature type="compositionally biased region" description="Basic and acidic residues" evidence="2">
    <location>
        <begin position="480"/>
        <end position="489"/>
    </location>
</feature>
<dbReference type="PANTHER" id="PTHR35788">
    <property type="entry name" value="EXPORTED PROTEIN-RELATED"/>
    <property type="match status" value="1"/>
</dbReference>
<feature type="domain" description="YoaR-like putative peptidoglycan binding" evidence="5">
    <location>
        <begin position="80"/>
        <end position="191"/>
    </location>
</feature>
<keyword evidence="3" id="KW-1133">Transmembrane helix</keyword>
<dbReference type="PANTHER" id="PTHR35788:SF1">
    <property type="entry name" value="EXPORTED PROTEIN"/>
    <property type="match status" value="1"/>
</dbReference>
<dbReference type="Pfam" id="PF07501">
    <property type="entry name" value="G5"/>
    <property type="match status" value="1"/>
</dbReference>
<gene>
    <name evidence="6" type="primary">vanW</name>
    <name evidence="6" type="ORF">CNLFYP112_00061</name>
</gene>
<evidence type="ECO:0000256" key="2">
    <source>
        <dbReference type="SAM" id="MobiDB-lite"/>
    </source>
</evidence>
<keyword evidence="3" id="KW-0472">Membrane</keyword>
<dbReference type="EMBL" id="CACRTG010000001">
    <property type="protein sequence ID" value="VYS77769.1"/>
    <property type="molecule type" value="Genomic_DNA"/>
</dbReference>
<dbReference type="Pfam" id="PF04294">
    <property type="entry name" value="VanW"/>
    <property type="match status" value="1"/>
</dbReference>
<accession>A0A6N2RBV4</accession>
<sequence length="505" mass="54591">MLATAGIIAFSILVVLGIVYFVFRSRVKSTADNEIYNNVYIETVNVSGMKKSDAKKAVEAKIKKYQEQSISLRIEEENVQVTLGELGFTIKDVDKLVEKALAYGKGGSIWSRYFEVKKLDKEKKVISAAYQIDSEKAKAVFEAKAQPLEKAATNATITRENGAFVITDEVQGKTIDAEASVKAIETYLNKKWNKKEASVDLVSVSDVPDVTREQLETIQDTLGTFTTYCGSGGGRVQNIESGTAHINGAVVMPGEEYSANAAMEPYTTENGFTEAGSYENGKVVQSMGGGICQVSTTLYNAVILAELEVTQRQPHSMLVDYVKPSMDAAIAGDYKDLKFKNNTETPIYIEGYISGGNLTFTIYGKETRNANRSIEFVSETLSTTPAGKKFVESGDSLGVMTKSGSGHTGKTARLWKVVYENGQEVSRDIFNNSTYSASPVTVNVGTASDNAEASALVKAAIATQDEGQINNAIAEAKAKIEEAAQKAEEEAQNTQNATPPEAPTE</sequence>
<organism evidence="6">
    <name type="scientific">[Clostridium] nexile</name>
    <dbReference type="NCBI Taxonomy" id="29361"/>
    <lineage>
        <taxon>Bacteria</taxon>
        <taxon>Bacillati</taxon>
        <taxon>Bacillota</taxon>
        <taxon>Clostridia</taxon>
        <taxon>Lachnospirales</taxon>
        <taxon>Lachnospiraceae</taxon>
        <taxon>Tyzzerella</taxon>
    </lineage>
</organism>
<evidence type="ECO:0000259" key="4">
    <source>
        <dbReference type="Pfam" id="PF07501"/>
    </source>
</evidence>
<keyword evidence="3" id="KW-0812">Transmembrane</keyword>
<evidence type="ECO:0000256" key="1">
    <source>
        <dbReference type="ARBA" id="ARBA00022729"/>
    </source>
</evidence>
<reference evidence="6" key="1">
    <citation type="submission" date="2019-11" db="EMBL/GenBank/DDBJ databases">
        <authorList>
            <person name="Feng L."/>
        </authorList>
    </citation>
    <scope>NUCLEOTIDE SEQUENCE</scope>
    <source>
        <strain evidence="6">CnexileLFYP112</strain>
    </source>
</reference>
<evidence type="ECO:0000256" key="3">
    <source>
        <dbReference type="SAM" id="Phobius"/>
    </source>
</evidence>
<proteinExistence type="predicted"/>
<dbReference type="Pfam" id="PF12229">
    <property type="entry name" value="PG_binding_4"/>
    <property type="match status" value="1"/>
</dbReference>
<evidence type="ECO:0000313" key="6">
    <source>
        <dbReference type="EMBL" id="VYS77769.1"/>
    </source>
</evidence>
<protein>
    <submittedName>
        <fullName evidence="6">Vancomycin B-type resistance protein VanW</fullName>
    </submittedName>
</protein>
<dbReference type="InterPro" id="IPR022029">
    <property type="entry name" value="YoaR-like_PG-bd"/>
</dbReference>
<dbReference type="InterPro" id="IPR007391">
    <property type="entry name" value="Vancomycin_resist_VanW"/>
</dbReference>